<comment type="caution">
    <text evidence="4">The sequence shown here is derived from an EMBL/GenBank/DDBJ whole genome shotgun (WGS) entry which is preliminary data.</text>
</comment>
<evidence type="ECO:0000313" key="4">
    <source>
        <dbReference type="EMBL" id="KAK8534111.1"/>
    </source>
</evidence>
<evidence type="ECO:0000256" key="2">
    <source>
        <dbReference type="ARBA" id="ARBA00023163"/>
    </source>
</evidence>
<sequence>MTTKLRITRIDFPQHEDRIKVTLHRLTRYANMFKVPFEFYSITKSWDTINCLDLNARPDEVNVISSMYRLTNLLDENVVANGPRDRVLNLNKEVSPKVFILGVANGAYSNPSFIRRSKKALIHYGAL</sequence>
<protein>
    <submittedName>
        <fullName evidence="4">Uncharacterized protein</fullName>
    </submittedName>
</protein>
<dbReference type="InterPro" id="IPR005202">
    <property type="entry name" value="TF_GRAS"/>
</dbReference>
<reference evidence="4 5" key="1">
    <citation type="journal article" date="2024" name="G3 (Bethesda)">
        <title>Genome assembly of Hibiscus sabdariffa L. provides insights into metabolisms of medicinal natural products.</title>
        <authorList>
            <person name="Kim T."/>
        </authorList>
    </citation>
    <scope>NUCLEOTIDE SEQUENCE [LARGE SCALE GENOMIC DNA]</scope>
    <source>
        <strain evidence="4">TK-2024</strain>
        <tissue evidence="4">Old leaves</tissue>
    </source>
</reference>
<comment type="similarity">
    <text evidence="3">Belongs to the GRAS family.</text>
</comment>
<keyword evidence="5" id="KW-1185">Reference proteome</keyword>
<name>A0ABR2DBF5_9ROSI</name>
<dbReference type="Pfam" id="PF03514">
    <property type="entry name" value="GRAS"/>
    <property type="match status" value="1"/>
</dbReference>
<feature type="region of interest" description="Leucine repeat II (LRII)" evidence="3">
    <location>
        <begin position="21"/>
        <end position="53"/>
    </location>
</feature>
<comment type="caution">
    <text evidence="3">Lacks conserved residue(s) required for the propagation of feature annotation.</text>
</comment>
<dbReference type="PANTHER" id="PTHR31636">
    <property type="entry name" value="OSJNBA0084A10.13 PROTEIN-RELATED"/>
    <property type="match status" value="1"/>
</dbReference>
<accession>A0ABR2DBF5</accession>
<proteinExistence type="inferred from homology"/>
<keyword evidence="2" id="KW-0804">Transcription</keyword>
<dbReference type="PROSITE" id="PS50985">
    <property type="entry name" value="GRAS"/>
    <property type="match status" value="1"/>
</dbReference>
<keyword evidence="1" id="KW-0805">Transcription regulation</keyword>
<feature type="short sequence motif" description="LXXLL motif" evidence="3">
    <location>
        <begin position="70"/>
        <end position="74"/>
    </location>
</feature>
<dbReference type="Proteomes" id="UP001472677">
    <property type="component" value="Unassembled WGS sequence"/>
</dbReference>
<organism evidence="4 5">
    <name type="scientific">Hibiscus sabdariffa</name>
    <name type="common">roselle</name>
    <dbReference type="NCBI Taxonomy" id="183260"/>
    <lineage>
        <taxon>Eukaryota</taxon>
        <taxon>Viridiplantae</taxon>
        <taxon>Streptophyta</taxon>
        <taxon>Embryophyta</taxon>
        <taxon>Tracheophyta</taxon>
        <taxon>Spermatophyta</taxon>
        <taxon>Magnoliopsida</taxon>
        <taxon>eudicotyledons</taxon>
        <taxon>Gunneridae</taxon>
        <taxon>Pentapetalae</taxon>
        <taxon>rosids</taxon>
        <taxon>malvids</taxon>
        <taxon>Malvales</taxon>
        <taxon>Malvaceae</taxon>
        <taxon>Malvoideae</taxon>
        <taxon>Hibiscus</taxon>
    </lineage>
</organism>
<evidence type="ECO:0000256" key="1">
    <source>
        <dbReference type="ARBA" id="ARBA00023015"/>
    </source>
</evidence>
<dbReference type="EMBL" id="JBBPBM010000032">
    <property type="protein sequence ID" value="KAK8534111.1"/>
    <property type="molecule type" value="Genomic_DNA"/>
</dbReference>
<gene>
    <name evidence="4" type="ORF">V6N12_047508</name>
</gene>
<evidence type="ECO:0000313" key="5">
    <source>
        <dbReference type="Proteomes" id="UP001472677"/>
    </source>
</evidence>
<evidence type="ECO:0000256" key="3">
    <source>
        <dbReference type="PROSITE-ProRule" id="PRU01191"/>
    </source>
</evidence>